<dbReference type="Pfam" id="PF01657">
    <property type="entry name" value="Stress-antifung"/>
    <property type="match status" value="1"/>
</dbReference>
<reference evidence="4 5" key="1">
    <citation type="submission" date="2020-02" db="EMBL/GenBank/DDBJ databases">
        <authorList>
            <person name="Ma Q."/>
            <person name="Huang Y."/>
            <person name="Song X."/>
            <person name="Pei D."/>
        </authorList>
    </citation>
    <scope>NUCLEOTIDE SEQUENCE [LARGE SCALE GENOMIC DNA]</scope>
    <source>
        <strain evidence="4">Sxm20200214</strain>
        <tissue evidence="4">Leaf</tissue>
    </source>
</reference>
<evidence type="ECO:0000313" key="4">
    <source>
        <dbReference type="EMBL" id="KAG2322875.1"/>
    </source>
</evidence>
<feature type="domain" description="Gnk2-homologous" evidence="3">
    <location>
        <begin position="1"/>
        <end position="69"/>
    </location>
</feature>
<dbReference type="Gene3D" id="3.30.430.20">
    <property type="entry name" value="Gnk2 domain, C-X8-C-X2-C motif"/>
    <property type="match status" value="1"/>
</dbReference>
<dbReference type="PROSITE" id="PS51473">
    <property type="entry name" value="GNK2"/>
    <property type="match status" value="1"/>
</dbReference>
<dbReference type="InterPro" id="IPR038408">
    <property type="entry name" value="GNK2_sf"/>
</dbReference>
<keyword evidence="1" id="KW-0732">Signal</keyword>
<keyword evidence="2" id="KW-0677">Repeat</keyword>
<protein>
    <recommendedName>
        <fullName evidence="3">Gnk2-homologous domain-containing protein</fullName>
    </recommendedName>
</protein>
<gene>
    <name evidence="4" type="ORF">Bca52824_016088</name>
</gene>
<evidence type="ECO:0000256" key="1">
    <source>
        <dbReference type="ARBA" id="ARBA00022729"/>
    </source>
</evidence>
<dbReference type="InterPro" id="IPR002902">
    <property type="entry name" value="GNK2"/>
</dbReference>
<evidence type="ECO:0000259" key="3">
    <source>
        <dbReference type="PROSITE" id="PS51473"/>
    </source>
</evidence>
<organism evidence="4 5">
    <name type="scientific">Brassica carinata</name>
    <name type="common">Ethiopian mustard</name>
    <name type="synonym">Abyssinian cabbage</name>
    <dbReference type="NCBI Taxonomy" id="52824"/>
    <lineage>
        <taxon>Eukaryota</taxon>
        <taxon>Viridiplantae</taxon>
        <taxon>Streptophyta</taxon>
        <taxon>Embryophyta</taxon>
        <taxon>Tracheophyta</taxon>
        <taxon>Spermatophyta</taxon>
        <taxon>Magnoliopsida</taxon>
        <taxon>eudicotyledons</taxon>
        <taxon>Gunneridae</taxon>
        <taxon>Pentapetalae</taxon>
        <taxon>rosids</taxon>
        <taxon>malvids</taxon>
        <taxon>Brassicales</taxon>
        <taxon>Brassicaceae</taxon>
        <taxon>Brassiceae</taxon>
        <taxon>Brassica</taxon>
    </lineage>
</organism>
<keyword evidence="5" id="KW-1185">Reference proteome</keyword>
<sequence>MYSRKNTYYTNLKTLLASFSSPNASYSIEFQNGKAGQAPHTVTGLFLCRGDVSRESCCNCVTYLLSTNP</sequence>
<dbReference type="AlphaFoldDB" id="A0A8X7W5S2"/>
<evidence type="ECO:0000256" key="2">
    <source>
        <dbReference type="ARBA" id="ARBA00022737"/>
    </source>
</evidence>
<dbReference type="EMBL" id="JAAMPC010000003">
    <property type="protein sequence ID" value="KAG2322875.1"/>
    <property type="molecule type" value="Genomic_DNA"/>
</dbReference>
<dbReference type="Proteomes" id="UP000886595">
    <property type="component" value="Unassembled WGS sequence"/>
</dbReference>
<dbReference type="OrthoDB" id="688481at2759"/>
<evidence type="ECO:0000313" key="5">
    <source>
        <dbReference type="Proteomes" id="UP000886595"/>
    </source>
</evidence>
<name>A0A8X7W5S2_BRACI</name>
<dbReference type="CDD" id="cd23509">
    <property type="entry name" value="Gnk2-like"/>
    <property type="match status" value="1"/>
</dbReference>
<accession>A0A8X7W5S2</accession>
<proteinExistence type="predicted"/>
<dbReference type="PANTHER" id="PTHR32099">
    <property type="entry name" value="CYSTEINE-RICH REPEAT SECRETORY PROTEIN"/>
    <property type="match status" value="1"/>
</dbReference>
<dbReference type="PANTHER" id="PTHR32099:SF93">
    <property type="entry name" value="GNK2-HOMOLOGOUS DOMAIN-CONTAINING PROTEIN"/>
    <property type="match status" value="1"/>
</dbReference>
<comment type="caution">
    <text evidence="4">The sequence shown here is derived from an EMBL/GenBank/DDBJ whole genome shotgun (WGS) entry which is preliminary data.</text>
</comment>